<name>A0A644VYB7_9ZZZZ</name>
<sequence>MFGEQLEQAGVRHPAVEDDDAAHAFLHRLQRGLDLRDHAARDRAVLDQRGDLVGRHLGDDLARLVLHPGDIGQQQQAIGLQRARDRARGGVAVDVEGLVVVHAGGDRGDHRDDAGRVEVADHLHVHLDRAADETELGIVRLAHHQVVVLARDADGAPALIVDRLHDALVDEAREDHLDHLDRGLVGDALAAHPVRLDAELGQHVVDHRPAAMHDDRVHPHLLHQHDVAGEFRHRLVVAHGIAAELHDDHGAGVALQVGKRLGEGPGGGDPVTVHGLLSHDLPPAKVAGSVTAKCRACQGHCQCRAGDYLRGETRRS</sequence>
<proteinExistence type="predicted"/>
<gene>
    <name evidence="1" type="ORF">SDC9_42589</name>
</gene>
<protein>
    <submittedName>
        <fullName evidence="1">Uncharacterized protein</fullName>
    </submittedName>
</protein>
<evidence type="ECO:0000313" key="1">
    <source>
        <dbReference type="EMBL" id="MPL96411.1"/>
    </source>
</evidence>
<dbReference type="EMBL" id="VSSQ01000508">
    <property type="protein sequence ID" value="MPL96411.1"/>
    <property type="molecule type" value="Genomic_DNA"/>
</dbReference>
<comment type="caution">
    <text evidence="1">The sequence shown here is derived from an EMBL/GenBank/DDBJ whole genome shotgun (WGS) entry which is preliminary data.</text>
</comment>
<organism evidence="1">
    <name type="scientific">bioreactor metagenome</name>
    <dbReference type="NCBI Taxonomy" id="1076179"/>
    <lineage>
        <taxon>unclassified sequences</taxon>
        <taxon>metagenomes</taxon>
        <taxon>ecological metagenomes</taxon>
    </lineage>
</organism>
<dbReference type="AlphaFoldDB" id="A0A644VYB7"/>
<reference evidence="1" key="1">
    <citation type="submission" date="2019-08" db="EMBL/GenBank/DDBJ databases">
        <authorList>
            <person name="Kucharzyk K."/>
            <person name="Murdoch R.W."/>
            <person name="Higgins S."/>
            <person name="Loffler F."/>
        </authorList>
    </citation>
    <scope>NUCLEOTIDE SEQUENCE</scope>
</reference>
<accession>A0A644VYB7</accession>